<keyword evidence="2" id="KW-1185">Reference proteome</keyword>
<sequence>MLGILAATFFCQTRLPMEFKETTFLEQNTPEQLHTLRHLVFHDLLTLDSAQNTLTWWPEHKIMPLNEAQKRFFSCLLLRITSKRQIIATVWNESYPGISDNNYHQLLFQSRALFKRFGLPDGLLVTLPYHGVRLNEEKLMAITR</sequence>
<evidence type="ECO:0000313" key="2">
    <source>
        <dbReference type="Proteomes" id="UP001362100"/>
    </source>
</evidence>
<dbReference type="Proteomes" id="UP001362100">
    <property type="component" value="Unassembled WGS sequence"/>
</dbReference>
<comment type="caution">
    <text evidence="1">The sequence shown here is derived from an EMBL/GenBank/DDBJ whole genome shotgun (WGS) entry which is preliminary data.</text>
</comment>
<dbReference type="EMBL" id="JBBGZW010000001">
    <property type="protein sequence ID" value="MEJ5046147.1"/>
    <property type="molecule type" value="Genomic_DNA"/>
</dbReference>
<dbReference type="RefSeq" id="WP_238344432.1">
    <property type="nucleotide sequence ID" value="NZ_JACAWY010000001.1"/>
</dbReference>
<gene>
    <name evidence="1" type="ORF">WH298_13205</name>
</gene>
<evidence type="ECO:0000313" key="1">
    <source>
        <dbReference type="EMBL" id="MEJ5046147.1"/>
    </source>
</evidence>
<organism evidence="1 2">
    <name type="scientific">Pantoea nemavictus</name>
    <dbReference type="NCBI Taxonomy" id="2726955"/>
    <lineage>
        <taxon>Bacteria</taxon>
        <taxon>Pseudomonadati</taxon>
        <taxon>Pseudomonadota</taxon>
        <taxon>Gammaproteobacteria</taxon>
        <taxon>Enterobacterales</taxon>
        <taxon>Erwiniaceae</taxon>
        <taxon>Pantoea</taxon>
    </lineage>
</organism>
<accession>A0ABU8PUC5</accession>
<reference evidence="1 2" key="1">
    <citation type="submission" date="2023-12" db="EMBL/GenBank/DDBJ databases">
        <title>Gut-associated functions are favored during microbiome assembly across C. elegans life.</title>
        <authorList>
            <person name="Zimmermann J."/>
        </authorList>
    </citation>
    <scope>NUCLEOTIDE SEQUENCE [LARGE SCALE GENOMIC DNA]</scope>
    <source>
        <strain evidence="1 2">BIGb0393</strain>
    </source>
</reference>
<proteinExistence type="predicted"/>
<name>A0ABU8PUC5_9GAMM</name>
<protein>
    <submittedName>
        <fullName evidence="1">Response regulator</fullName>
    </submittedName>
</protein>